<evidence type="ECO:0000259" key="1">
    <source>
        <dbReference type="PROSITE" id="PS51819"/>
    </source>
</evidence>
<dbReference type="SUPFAM" id="SSF54593">
    <property type="entry name" value="Glyoxalase/Bleomycin resistance protein/Dihydroxybiphenyl dioxygenase"/>
    <property type="match status" value="1"/>
</dbReference>
<protein>
    <submittedName>
        <fullName evidence="2">VOC family protein</fullName>
    </submittedName>
</protein>
<dbReference type="AlphaFoldDB" id="A0A2T2WI94"/>
<dbReference type="Proteomes" id="UP000242699">
    <property type="component" value="Unassembled WGS sequence"/>
</dbReference>
<dbReference type="InterPro" id="IPR037523">
    <property type="entry name" value="VOC_core"/>
</dbReference>
<dbReference type="CDD" id="cd06587">
    <property type="entry name" value="VOC"/>
    <property type="match status" value="1"/>
</dbReference>
<evidence type="ECO:0000313" key="3">
    <source>
        <dbReference type="Proteomes" id="UP000242699"/>
    </source>
</evidence>
<dbReference type="InterPro" id="IPR029068">
    <property type="entry name" value="Glyas_Bleomycin-R_OHBP_Dase"/>
</dbReference>
<comment type="caution">
    <text evidence="2">The sequence shown here is derived from an EMBL/GenBank/DDBJ whole genome shotgun (WGS) entry which is preliminary data.</text>
</comment>
<dbReference type="Gene3D" id="3.10.180.10">
    <property type="entry name" value="2,3-Dihydroxybiphenyl 1,2-Dioxygenase, domain 1"/>
    <property type="match status" value="1"/>
</dbReference>
<gene>
    <name evidence="2" type="ORF">C7B43_21030</name>
</gene>
<organism evidence="2 3">
    <name type="scientific">Sulfobacillus benefaciens</name>
    <dbReference type="NCBI Taxonomy" id="453960"/>
    <lineage>
        <taxon>Bacteria</taxon>
        <taxon>Bacillati</taxon>
        <taxon>Bacillota</taxon>
        <taxon>Clostridia</taxon>
        <taxon>Eubacteriales</taxon>
        <taxon>Clostridiales Family XVII. Incertae Sedis</taxon>
        <taxon>Sulfobacillus</taxon>
    </lineage>
</organism>
<dbReference type="EMBL" id="PXYT01000122">
    <property type="protein sequence ID" value="PSR21940.1"/>
    <property type="molecule type" value="Genomic_DNA"/>
</dbReference>
<accession>A0A2T2WI94</accession>
<proteinExistence type="predicted"/>
<feature type="domain" description="VOC" evidence="1">
    <location>
        <begin position="2"/>
        <end position="112"/>
    </location>
</feature>
<name>A0A2T2WI94_9FIRM</name>
<reference evidence="2 3" key="1">
    <citation type="journal article" date="2014" name="BMC Genomics">
        <title>Comparison of environmental and isolate Sulfobacillus genomes reveals diverse carbon, sulfur, nitrogen, and hydrogen metabolisms.</title>
        <authorList>
            <person name="Justice N.B."/>
            <person name="Norman A."/>
            <person name="Brown C.T."/>
            <person name="Singh A."/>
            <person name="Thomas B.C."/>
            <person name="Banfield J.F."/>
        </authorList>
    </citation>
    <scope>NUCLEOTIDE SEQUENCE [LARGE SCALE GENOMIC DNA]</scope>
    <source>
        <strain evidence="2">AMDSBA1</strain>
    </source>
</reference>
<sequence>MRVTSVTLGIPVSDLVKARVWYETLLQKRGPDIEPDAGVVEYQVGDTWLQLFEGAVNSNGGVFRIGVPDIRTEHSRLVELGLTPTEVKEVPGGVAYCDFRDPDGNQLSLYTVLDHGYESENPGHTPVCR</sequence>
<evidence type="ECO:0000313" key="2">
    <source>
        <dbReference type="EMBL" id="PSR21940.1"/>
    </source>
</evidence>
<dbReference type="PROSITE" id="PS51819">
    <property type="entry name" value="VOC"/>
    <property type="match status" value="1"/>
</dbReference>